<dbReference type="InterPro" id="IPR043502">
    <property type="entry name" value="DNA/RNA_pol_sf"/>
</dbReference>
<dbReference type="SUPFAM" id="SSF53098">
    <property type="entry name" value="Ribonuclease H-like"/>
    <property type="match status" value="1"/>
</dbReference>
<name>A0AAD3D8Q3_9STRA</name>
<evidence type="ECO:0000313" key="3">
    <source>
        <dbReference type="EMBL" id="GFH58525.1"/>
    </source>
</evidence>
<feature type="region of interest" description="Disordered" evidence="1">
    <location>
        <begin position="1"/>
        <end position="45"/>
    </location>
</feature>
<evidence type="ECO:0000256" key="1">
    <source>
        <dbReference type="SAM" id="MobiDB-lite"/>
    </source>
</evidence>
<dbReference type="InterPro" id="IPR036397">
    <property type="entry name" value="RNaseH_sf"/>
</dbReference>
<accession>A0AAD3D8Q3</accession>
<dbReference type="GO" id="GO:0003676">
    <property type="term" value="F:nucleic acid binding"/>
    <property type="evidence" value="ECO:0007669"/>
    <property type="project" value="InterPro"/>
</dbReference>
<dbReference type="Pfam" id="PF07727">
    <property type="entry name" value="RVT_2"/>
    <property type="match status" value="1"/>
</dbReference>
<dbReference type="EMBL" id="BLLK01000062">
    <property type="protein sequence ID" value="GFH58525.1"/>
    <property type="molecule type" value="Genomic_DNA"/>
</dbReference>
<dbReference type="InterPro" id="IPR012337">
    <property type="entry name" value="RNaseH-like_sf"/>
</dbReference>
<sequence>MANNDRKLRSDKKTETAVDTDSSNGAGVTTPPRPTSTGSQLSPLPNGKQVDPFIFDASDATFNSWIKPVCDQELSEEQFHDITADVETMLDTCFHLMKSKSSMTKEDWQKKAKIIEHRLIRIGCAIGYYDAHSVRLFFTRIHEAVDYHDASHAMLYKTKCVHTLAQMILHSHTKSSDTDSTQKKADRISKNKKAFYPDKLSNAADLFLFLQTLELECKRVPHWEAVVTFHDPNKSTVKCTQSFDDKVFHLRWNGNTKTIPISKANNLPILHTAPGVSIACALAEAFHNWDPSLHCLKAQKSVPDYKADLQAREETSDETPEIPTHNMECPDSKCERCSYIKEGSKDILDHKRTLDDNETLYLRWHNQLGHANFEHMKELSRQGLLPRFIKCMTNEPVCIGCKLGKARLRRSKKGSLTTNVTKPGDLIHADQCESSQDGRAFTYSGQNNPTKVNYFTIFVDSVSKKVWVEFQTSTNTEQTLKGKAKVEKNAAKYNVTIKAYRTDNGTFCSKEFMADIEKCDQDITFCGVGAHGQNGMAERYIGIIVANARSMLLNASTHWNGEITTELWTFAVNYAVHTWNHTPRKSLDHRCPEEVFSGAQMTKAETRRSLEQLHTWGCPIYVLEEEIQKGQKPKRWDPLSSLEKTTPAGEIYRHRSRLCVDGSQQKEGIDYTETYSPVISWTTVRVLLILSVLLELKTKAVDYVQAFPQAELDEEDSVYMQIPDGYTPNLPNSVLKLKKNLYGLKQASHNWHNLLKAGLIKLGFRQSDYEPCLFLKDGIICVVYVDDTLFFAKDDKIIDNHISKLKKLGFDLTEEGDVTAFLGVEISKDENGVITMTQTGLIDNILALLGLKDESKQHKTPATSPPLHTDTGGNQREYTWSYRSAIGMLIYLARNTRPDIEYAVHTCARFQLDPKKIHENAVKRIGRYLLGTRDKGIVFKPDINKLGELECFVDADFAGNYTKEQSQDPNSVRSRTGCVILYAGCPIIWFSKLQTEISLSTTEAEYIALSTACRELLPMREMFNELRQFLNILPLTPQVKCTLFEDNVGAETLAKSPKMTPRTKHIAIKYHHFREAVSRGILKIERVDTKEQLADIFTKATTTQTFEYLRRKIMGWLSVFHPIKDKKEEEEFELFCNLSVFGK</sequence>
<dbReference type="InterPro" id="IPR025724">
    <property type="entry name" value="GAG-pre-integrase_dom"/>
</dbReference>
<dbReference type="InterPro" id="IPR001584">
    <property type="entry name" value="Integrase_cat-core"/>
</dbReference>
<evidence type="ECO:0000313" key="4">
    <source>
        <dbReference type="Proteomes" id="UP001054902"/>
    </source>
</evidence>
<dbReference type="Pfam" id="PF13976">
    <property type="entry name" value="gag_pre-integrs"/>
    <property type="match status" value="1"/>
</dbReference>
<dbReference type="Proteomes" id="UP001054902">
    <property type="component" value="Unassembled WGS sequence"/>
</dbReference>
<dbReference type="CDD" id="cd09272">
    <property type="entry name" value="RNase_HI_RT_Ty1"/>
    <property type="match status" value="1"/>
</dbReference>
<protein>
    <recommendedName>
        <fullName evidence="2">Integrase catalytic domain-containing protein</fullName>
    </recommendedName>
</protein>
<keyword evidence="4" id="KW-1185">Reference proteome</keyword>
<evidence type="ECO:0000259" key="2">
    <source>
        <dbReference type="PROSITE" id="PS50994"/>
    </source>
</evidence>
<organism evidence="3 4">
    <name type="scientific">Chaetoceros tenuissimus</name>
    <dbReference type="NCBI Taxonomy" id="426638"/>
    <lineage>
        <taxon>Eukaryota</taxon>
        <taxon>Sar</taxon>
        <taxon>Stramenopiles</taxon>
        <taxon>Ochrophyta</taxon>
        <taxon>Bacillariophyta</taxon>
        <taxon>Coscinodiscophyceae</taxon>
        <taxon>Chaetocerotophycidae</taxon>
        <taxon>Chaetocerotales</taxon>
        <taxon>Chaetocerotaceae</taxon>
        <taxon>Chaetoceros</taxon>
    </lineage>
</organism>
<feature type="domain" description="Integrase catalytic" evidence="2">
    <location>
        <begin position="419"/>
        <end position="600"/>
    </location>
</feature>
<comment type="caution">
    <text evidence="3">The sequence shown here is derived from an EMBL/GenBank/DDBJ whole genome shotgun (WGS) entry which is preliminary data.</text>
</comment>
<feature type="compositionally biased region" description="Polar residues" evidence="1">
    <location>
        <begin position="17"/>
        <end position="27"/>
    </location>
</feature>
<dbReference type="Gene3D" id="3.30.420.10">
    <property type="entry name" value="Ribonuclease H-like superfamily/Ribonuclease H"/>
    <property type="match status" value="1"/>
</dbReference>
<gene>
    <name evidence="3" type="ORF">CTEN210_15001</name>
</gene>
<dbReference type="AlphaFoldDB" id="A0AAD3D8Q3"/>
<dbReference type="PANTHER" id="PTHR11439">
    <property type="entry name" value="GAG-POL-RELATED RETROTRANSPOSON"/>
    <property type="match status" value="1"/>
</dbReference>
<feature type="compositionally biased region" description="Basic and acidic residues" evidence="1">
    <location>
        <begin position="1"/>
        <end position="16"/>
    </location>
</feature>
<proteinExistence type="predicted"/>
<reference evidence="3 4" key="1">
    <citation type="journal article" date="2021" name="Sci. Rep.">
        <title>The genome of the diatom Chaetoceros tenuissimus carries an ancient integrated fragment of an extant virus.</title>
        <authorList>
            <person name="Hongo Y."/>
            <person name="Kimura K."/>
            <person name="Takaki Y."/>
            <person name="Yoshida Y."/>
            <person name="Baba S."/>
            <person name="Kobayashi G."/>
            <person name="Nagasaki K."/>
            <person name="Hano T."/>
            <person name="Tomaru Y."/>
        </authorList>
    </citation>
    <scope>NUCLEOTIDE SEQUENCE [LARGE SCALE GENOMIC DNA]</scope>
    <source>
        <strain evidence="3 4">NIES-3715</strain>
    </source>
</reference>
<dbReference type="SUPFAM" id="SSF56672">
    <property type="entry name" value="DNA/RNA polymerases"/>
    <property type="match status" value="1"/>
</dbReference>
<dbReference type="PANTHER" id="PTHR11439:SF467">
    <property type="entry name" value="INTEGRASE CATALYTIC DOMAIN-CONTAINING PROTEIN"/>
    <property type="match status" value="1"/>
</dbReference>
<dbReference type="GO" id="GO:0015074">
    <property type="term" value="P:DNA integration"/>
    <property type="evidence" value="ECO:0007669"/>
    <property type="project" value="InterPro"/>
</dbReference>
<dbReference type="PROSITE" id="PS50994">
    <property type="entry name" value="INTEGRASE"/>
    <property type="match status" value="1"/>
</dbReference>
<dbReference type="InterPro" id="IPR013103">
    <property type="entry name" value="RVT_2"/>
</dbReference>